<reference evidence="1 2" key="1">
    <citation type="submission" date="2016-10" db="EMBL/GenBank/DDBJ databases">
        <authorList>
            <person name="de Groot N.N."/>
        </authorList>
    </citation>
    <scope>NUCLEOTIDE SEQUENCE [LARGE SCALE GENOMIC DNA]</scope>
    <source>
        <strain evidence="1 2">ICMP 14252</strain>
    </source>
</reference>
<gene>
    <name evidence="1" type="ORF">SAMN05216247_103304</name>
</gene>
<sequence>MPHDHTRFDFFVTLQPQNDICESLPPALKGVFDAMSKRIAEDLQSMVIEVKEDLDAKEEPGEECSVLRYARTILHTAPLLNIMDLPSMSQDERQRREERQRSAHHILSESFPLVQAAIVELGRDEVRRISYDKTYDRPYQFRSNYFDALKEKLAQAYMLDTTKMHLRQYLDHKLGADLGL</sequence>
<dbReference type="EMBL" id="FNOX01000003">
    <property type="protein sequence ID" value="SDY28861.1"/>
    <property type="molecule type" value="Genomic_DNA"/>
</dbReference>
<name>A0A1H3IMF0_9PSED</name>
<dbReference type="AlphaFoldDB" id="A0A1H3IMF0"/>
<organism evidence="1 2">
    <name type="scientific">Pseudomonas salomonii</name>
    <dbReference type="NCBI Taxonomy" id="191391"/>
    <lineage>
        <taxon>Bacteria</taxon>
        <taxon>Pseudomonadati</taxon>
        <taxon>Pseudomonadota</taxon>
        <taxon>Gammaproteobacteria</taxon>
        <taxon>Pseudomonadales</taxon>
        <taxon>Pseudomonadaceae</taxon>
        <taxon>Pseudomonas</taxon>
    </lineage>
</organism>
<proteinExistence type="predicted"/>
<evidence type="ECO:0000313" key="2">
    <source>
        <dbReference type="Proteomes" id="UP000182902"/>
    </source>
</evidence>
<accession>A0A1H3IMF0</accession>
<protein>
    <submittedName>
        <fullName evidence="1">Uncharacterized protein</fullName>
    </submittedName>
</protein>
<dbReference type="Proteomes" id="UP000182902">
    <property type="component" value="Unassembled WGS sequence"/>
</dbReference>
<evidence type="ECO:0000313" key="1">
    <source>
        <dbReference type="EMBL" id="SDY28861.1"/>
    </source>
</evidence>